<dbReference type="SUPFAM" id="SSF53756">
    <property type="entry name" value="UDP-Glycosyltransferase/glycogen phosphorylase"/>
    <property type="match status" value="1"/>
</dbReference>
<comment type="caution">
    <text evidence="2">The sequence shown here is derived from an EMBL/GenBank/DDBJ whole genome shotgun (WGS) entry which is preliminary data.</text>
</comment>
<reference evidence="2 3" key="1">
    <citation type="submission" date="2019-04" db="EMBL/GenBank/DDBJ databases">
        <title>Geobacter ruber sp. nov., ferric-reducing bacteria isolated from paddy soil.</title>
        <authorList>
            <person name="Xu Z."/>
            <person name="Masuda Y."/>
            <person name="Itoh H."/>
            <person name="Senoo K."/>
        </authorList>
    </citation>
    <scope>NUCLEOTIDE SEQUENCE [LARGE SCALE GENOMIC DNA]</scope>
    <source>
        <strain evidence="2 3">Red88</strain>
    </source>
</reference>
<dbReference type="PANTHER" id="PTHR46401">
    <property type="entry name" value="GLYCOSYLTRANSFERASE WBBK-RELATED"/>
    <property type="match status" value="1"/>
</dbReference>
<dbReference type="AlphaFoldDB" id="A0A5A9XKM6"/>
<organism evidence="2 3">
    <name type="scientific">Oryzomonas rubra</name>
    <dbReference type="NCBI Taxonomy" id="2509454"/>
    <lineage>
        <taxon>Bacteria</taxon>
        <taxon>Pseudomonadati</taxon>
        <taxon>Thermodesulfobacteriota</taxon>
        <taxon>Desulfuromonadia</taxon>
        <taxon>Geobacterales</taxon>
        <taxon>Geobacteraceae</taxon>
        <taxon>Oryzomonas</taxon>
    </lineage>
</organism>
<dbReference type="RefSeq" id="WP_149306636.1">
    <property type="nucleotide sequence ID" value="NZ_SRSD01000003.1"/>
</dbReference>
<accession>A0A5A9XKM6</accession>
<feature type="domain" description="Glycosyl transferase family 1" evidence="1">
    <location>
        <begin position="214"/>
        <end position="357"/>
    </location>
</feature>
<evidence type="ECO:0000259" key="1">
    <source>
        <dbReference type="Pfam" id="PF00534"/>
    </source>
</evidence>
<keyword evidence="3" id="KW-1185">Reference proteome</keyword>
<dbReference type="Proteomes" id="UP000324298">
    <property type="component" value="Unassembled WGS sequence"/>
</dbReference>
<dbReference type="EMBL" id="SRSD01000003">
    <property type="protein sequence ID" value="KAA0893320.1"/>
    <property type="molecule type" value="Genomic_DNA"/>
</dbReference>
<dbReference type="Pfam" id="PF00534">
    <property type="entry name" value="Glycos_transf_1"/>
    <property type="match status" value="1"/>
</dbReference>
<dbReference type="InterPro" id="IPR001296">
    <property type="entry name" value="Glyco_trans_1"/>
</dbReference>
<protein>
    <submittedName>
        <fullName evidence="2">Glycosyltransferase</fullName>
    </submittedName>
</protein>
<evidence type="ECO:0000313" key="3">
    <source>
        <dbReference type="Proteomes" id="UP000324298"/>
    </source>
</evidence>
<evidence type="ECO:0000313" key="2">
    <source>
        <dbReference type="EMBL" id="KAA0893320.1"/>
    </source>
</evidence>
<keyword evidence="2" id="KW-0808">Transferase</keyword>
<sequence length="405" mass="46066">MTNLLRIGLIMQGGAGWMGGAEYIRNIILALASLPQETRATFEVNLLTNTATDENFIDSIKPHVTNVHYLDQIVPPKFPELILWSIKSRLLRISDQRYDVILNKFGLNFVYPATSWDCRFSLDKVVAWIPDFQHKHLPQYFSKRELHGREKTYSKLVHSSPMVVLSSKSAAVDFERFYPDFIKKTRVLSFKSVMRDMWVQGDPANVQAKYSLPDRFFLVSNQFWQHKGHLTVINALKLLKDNGVKPVIVCTGELNDYRQPKYASVVLDAIKSFGLEEQILLVGLIPKNDQIQLLRRSLALIQPSQFEGWSTVVEEARCLGKAMILSDIPVHLEQNPPESCFFECSSPAALAEVMADFWHSLTPGPDGGKETLARETNKKECNDFAMTFLAIARSYVENRVRDLNG</sequence>
<name>A0A5A9XKM6_9BACT</name>
<dbReference type="Gene3D" id="3.40.50.2000">
    <property type="entry name" value="Glycogen Phosphorylase B"/>
    <property type="match status" value="1"/>
</dbReference>
<gene>
    <name evidence="2" type="ORF">ET418_05750</name>
</gene>
<dbReference type="GO" id="GO:0016757">
    <property type="term" value="F:glycosyltransferase activity"/>
    <property type="evidence" value="ECO:0007669"/>
    <property type="project" value="InterPro"/>
</dbReference>
<dbReference type="PANTHER" id="PTHR46401:SF8">
    <property type="entry name" value="BLL6006 PROTEIN"/>
    <property type="match status" value="1"/>
</dbReference>
<dbReference type="OrthoDB" id="9801609at2"/>
<proteinExistence type="predicted"/>
<dbReference type="CDD" id="cd03809">
    <property type="entry name" value="GT4_MtfB-like"/>
    <property type="match status" value="1"/>
</dbReference>